<evidence type="ECO:0000313" key="1">
    <source>
        <dbReference type="EMBL" id="TCL54407.1"/>
    </source>
</evidence>
<dbReference type="Proteomes" id="UP000295718">
    <property type="component" value="Unassembled WGS sequence"/>
</dbReference>
<keyword evidence="2" id="KW-1185">Reference proteome</keyword>
<comment type="caution">
    <text evidence="1">The sequence shown here is derived from an EMBL/GenBank/DDBJ whole genome shotgun (WGS) entry which is preliminary data.</text>
</comment>
<protein>
    <submittedName>
        <fullName evidence="1">Uncharacterized protein</fullName>
    </submittedName>
</protein>
<reference evidence="1 2" key="1">
    <citation type="submission" date="2019-03" db="EMBL/GenBank/DDBJ databases">
        <title>Genomic Encyclopedia of Type Strains, Phase IV (KMG-IV): sequencing the most valuable type-strain genomes for metagenomic binning, comparative biology and taxonomic classification.</title>
        <authorList>
            <person name="Goeker M."/>
        </authorList>
    </citation>
    <scope>NUCLEOTIDE SEQUENCE [LARGE SCALE GENOMIC DNA]</scope>
    <source>
        <strain evidence="1 2">DSM 100556</strain>
    </source>
</reference>
<gene>
    <name evidence="1" type="ORF">EDD76_1203</name>
</gene>
<organism evidence="1 2">
    <name type="scientific">Kineothrix alysoides</name>
    <dbReference type="NCBI Taxonomy" id="1469948"/>
    <lineage>
        <taxon>Bacteria</taxon>
        <taxon>Bacillati</taxon>
        <taxon>Bacillota</taxon>
        <taxon>Clostridia</taxon>
        <taxon>Lachnospirales</taxon>
        <taxon>Lachnospiraceae</taxon>
        <taxon>Kineothrix</taxon>
    </lineage>
</organism>
<dbReference type="AlphaFoldDB" id="A0A4R1QMC8"/>
<name>A0A4R1QMC8_9FIRM</name>
<dbReference type="RefSeq" id="WP_157837575.1">
    <property type="nucleotide sequence ID" value="NZ_JPNB01000003.1"/>
</dbReference>
<sequence length="54" mass="6772">MTKEDKETYDEMTNEEYKKEIKIIQDKPLKSIDDNYLLRYRYICLMENEKYILE</sequence>
<evidence type="ECO:0000313" key="2">
    <source>
        <dbReference type="Proteomes" id="UP000295718"/>
    </source>
</evidence>
<accession>A0A4R1QMC8</accession>
<dbReference type="EMBL" id="SLUO01000020">
    <property type="protein sequence ID" value="TCL54407.1"/>
    <property type="molecule type" value="Genomic_DNA"/>
</dbReference>
<proteinExistence type="predicted"/>
<dbReference type="STRING" id="1469948.GCA_000732725_04135"/>